<evidence type="ECO:0000313" key="3">
    <source>
        <dbReference type="Proteomes" id="UP000077202"/>
    </source>
</evidence>
<feature type="domain" description="PPM-type phosphatase" evidence="1">
    <location>
        <begin position="26"/>
        <end position="280"/>
    </location>
</feature>
<dbReference type="Gene3D" id="3.60.40.10">
    <property type="entry name" value="PPM-type phosphatase domain"/>
    <property type="match status" value="1"/>
</dbReference>
<gene>
    <name evidence="2" type="ORF">AXG93_3205s1010</name>
</gene>
<dbReference type="Proteomes" id="UP000077202">
    <property type="component" value="Unassembled WGS sequence"/>
</dbReference>
<dbReference type="SUPFAM" id="SSF81606">
    <property type="entry name" value="PP2C-like"/>
    <property type="match status" value="1"/>
</dbReference>
<reference evidence="2" key="1">
    <citation type="submission" date="2016-03" db="EMBL/GenBank/DDBJ databases">
        <title>Mechanisms controlling the formation of the plant cell surface in tip-growing cells are functionally conserved among land plants.</title>
        <authorList>
            <person name="Honkanen S."/>
            <person name="Jones V.A."/>
            <person name="Morieri G."/>
            <person name="Champion C."/>
            <person name="Hetherington A.J."/>
            <person name="Kelly S."/>
            <person name="Saint-Marcoux D."/>
            <person name="Proust H."/>
            <person name="Prescott H."/>
            <person name="Dolan L."/>
        </authorList>
    </citation>
    <scope>NUCLEOTIDE SEQUENCE [LARGE SCALE GENOMIC DNA]</scope>
    <source>
        <tissue evidence="2">Whole gametophyte</tissue>
    </source>
</reference>
<evidence type="ECO:0000313" key="2">
    <source>
        <dbReference type="EMBL" id="OAE34694.1"/>
    </source>
</evidence>
<dbReference type="AlphaFoldDB" id="A0A176WPC1"/>
<keyword evidence="3" id="KW-1185">Reference proteome</keyword>
<organism evidence="2 3">
    <name type="scientific">Marchantia polymorpha subsp. ruderalis</name>
    <dbReference type="NCBI Taxonomy" id="1480154"/>
    <lineage>
        <taxon>Eukaryota</taxon>
        <taxon>Viridiplantae</taxon>
        <taxon>Streptophyta</taxon>
        <taxon>Embryophyta</taxon>
        <taxon>Marchantiophyta</taxon>
        <taxon>Marchantiopsida</taxon>
        <taxon>Marchantiidae</taxon>
        <taxon>Marchantiales</taxon>
        <taxon>Marchantiaceae</taxon>
        <taxon>Marchantia</taxon>
    </lineage>
</organism>
<sequence>MAESNGAAESVSDLSGAGEMQTGRISFGFAKVKGPRKDQIEDFHVARMHEIDGQEIGLFAVMDGHAGPDVAEYLTDNLFDVITRHPNFLKDPKNAIIEAYHETDERILGMGNTNMKWRVGSTATTALLLDNGQHLIVANVGDSRAVLSRGGLAIDLSVDHEPQKPEERQMVESKGGTVSRSIASGVYRVDHRLAMSRAFGDYDLKNHLSVHPDIWDEQLTEDDEFFVIASDGVWHVMSSQEVVDYVRSTPGDAEDVAQAVVAAAVERNSKDDIACQEALRRGVFQQLDYGSMQLRVSTSDLRGYECRKPVRSLAVILGR</sequence>
<dbReference type="Pfam" id="PF00481">
    <property type="entry name" value="PP2C"/>
    <property type="match status" value="1"/>
</dbReference>
<dbReference type="SMART" id="SM00332">
    <property type="entry name" value="PP2Cc"/>
    <property type="match status" value="1"/>
</dbReference>
<accession>A0A176WPC1</accession>
<name>A0A176WPC1_MARPO</name>
<dbReference type="InterPro" id="IPR036457">
    <property type="entry name" value="PPM-type-like_dom_sf"/>
</dbReference>
<dbReference type="InterPro" id="IPR015655">
    <property type="entry name" value="PP2C"/>
</dbReference>
<dbReference type="PANTHER" id="PTHR47992">
    <property type="entry name" value="PROTEIN PHOSPHATASE"/>
    <property type="match status" value="1"/>
</dbReference>
<dbReference type="InterPro" id="IPR001932">
    <property type="entry name" value="PPM-type_phosphatase-like_dom"/>
</dbReference>
<evidence type="ECO:0000259" key="1">
    <source>
        <dbReference type="PROSITE" id="PS51746"/>
    </source>
</evidence>
<protein>
    <recommendedName>
        <fullName evidence="1">PPM-type phosphatase domain-containing protein</fullName>
    </recommendedName>
</protein>
<dbReference type="CDD" id="cd00143">
    <property type="entry name" value="PP2Cc"/>
    <property type="match status" value="1"/>
</dbReference>
<dbReference type="PROSITE" id="PS51746">
    <property type="entry name" value="PPM_2"/>
    <property type="match status" value="1"/>
</dbReference>
<comment type="caution">
    <text evidence="2">The sequence shown here is derived from an EMBL/GenBank/DDBJ whole genome shotgun (WGS) entry which is preliminary data.</text>
</comment>
<dbReference type="EMBL" id="LVLJ01000349">
    <property type="protein sequence ID" value="OAE34694.1"/>
    <property type="molecule type" value="Genomic_DNA"/>
</dbReference>
<dbReference type="GO" id="GO:0004722">
    <property type="term" value="F:protein serine/threonine phosphatase activity"/>
    <property type="evidence" value="ECO:0007669"/>
    <property type="project" value="InterPro"/>
</dbReference>
<proteinExistence type="predicted"/>